<dbReference type="STRING" id="926556.Echvi_0572"/>
<dbReference type="AlphaFoldDB" id="L0FW03"/>
<evidence type="ECO:0000313" key="2">
    <source>
        <dbReference type="Proteomes" id="UP000010796"/>
    </source>
</evidence>
<dbReference type="PROSITE" id="PS51257">
    <property type="entry name" value="PROKAR_LIPOPROTEIN"/>
    <property type="match status" value="1"/>
</dbReference>
<dbReference type="SUPFAM" id="SSF75011">
    <property type="entry name" value="3-carboxy-cis,cis-mucoante lactonizing enzyme"/>
    <property type="match status" value="1"/>
</dbReference>
<organism evidence="1 2">
    <name type="scientific">Echinicola vietnamensis (strain DSM 17526 / LMG 23754 / KMM 6221)</name>
    <dbReference type="NCBI Taxonomy" id="926556"/>
    <lineage>
        <taxon>Bacteria</taxon>
        <taxon>Pseudomonadati</taxon>
        <taxon>Bacteroidota</taxon>
        <taxon>Cytophagia</taxon>
        <taxon>Cytophagales</taxon>
        <taxon>Cyclobacteriaceae</taxon>
        <taxon>Echinicola</taxon>
    </lineage>
</organism>
<name>L0FW03_ECHVK</name>
<sequence length="377" mass="42907">MIKTKLLIFIVPVLCSFFGCSGGDKENKEISDNQAFHLEIVDSIRVDYLGDLEITDIHQETGEIIGFNFKTNDLVIFDQTGKIIEQFSRGGDRPNPINSMVSLGFYQGDKLLVANNNGKLAVFKKNGEHIEDIPLPFQIQYFNWSQRKKIYSLSDSLLLGQLAKIKNIEGYEEYYLNFIDLKTGNLTPVLSIPDISKYSSGDHYGPLYPYITKFDNFLYMTLSNEPSLHIYELEGSDLNYLETVAFGNADFVEVIPSTDPDSFDFDRNYGHMDAGDVQGFFDVGNWLVAYYRNGINAVNYSADISEDPILNRKKNPCFLAVFDQNHKLLRRGVEVPLNVASIQGTMPDGKLLAKKNKMLFDKEEDFEIYYLMELVPN</sequence>
<dbReference type="KEGG" id="evi:Echvi_0572"/>
<accession>L0FW03</accession>
<evidence type="ECO:0008006" key="3">
    <source>
        <dbReference type="Google" id="ProtNLM"/>
    </source>
</evidence>
<gene>
    <name evidence="1" type="ordered locus">Echvi_0572</name>
</gene>
<keyword evidence="2" id="KW-1185">Reference proteome</keyword>
<evidence type="ECO:0000313" key="1">
    <source>
        <dbReference type="EMBL" id="AGA76850.1"/>
    </source>
</evidence>
<dbReference type="HOGENOM" id="CLU_733035_0_0_10"/>
<protein>
    <recommendedName>
        <fullName evidence="3">6-bladed beta-propeller</fullName>
    </recommendedName>
</protein>
<dbReference type="EMBL" id="CP003346">
    <property type="protein sequence ID" value="AGA76850.1"/>
    <property type="molecule type" value="Genomic_DNA"/>
</dbReference>
<dbReference type="Proteomes" id="UP000010796">
    <property type="component" value="Chromosome"/>
</dbReference>
<reference evidence="2" key="1">
    <citation type="submission" date="2012-02" db="EMBL/GenBank/DDBJ databases">
        <title>The complete genome of Echinicola vietnamensis DSM 17526.</title>
        <authorList>
            <person name="Lucas S."/>
            <person name="Copeland A."/>
            <person name="Lapidus A."/>
            <person name="Glavina del Rio T."/>
            <person name="Dalin E."/>
            <person name="Tice H."/>
            <person name="Bruce D."/>
            <person name="Goodwin L."/>
            <person name="Pitluck S."/>
            <person name="Peters L."/>
            <person name="Ovchinnikova G."/>
            <person name="Teshima H."/>
            <person name="Kyrpides N."/>
            <person name="Mavromatis K."/>
            <person name="Ivanova N."/>
            <person name="Brettin T."/>
            <person name="Detter J.C."/>
            <person name="Han C."/>
            <person name="Larimer F."/>
            <person name="Land M."/>
            <person name="Hauser L."/>
            <person name="Markowitz V."/>
            <person name="Cheng J.-F."/>
            <person name="Hugenholtz P."/>
            <person name="Woyke T."/>
            <person name="Wu D."/>
            <person name="Brambilla E."/>
            <person name="Klenk H.-P."/>
            <person name="Eisen J.A."/>
        </authorList>
    </citation>
    <scope>NUCLEOTIDE SEQUENCE [LARGE SCALE GENOMIC DNA]</scope>
    <source>
        <strain evidence="2">DSM 17526 / LMG 23754 / KMM 6221</strain>
    </source>
</reference>
<proteinExistence type="predicted"/>